<name>A0A1E5GAU4_9ENTE</name>
<accession>A0A1E5GAU4</accession>
<dbReference type="Proteomes" id="UP000095094">
    <property type="component" value="Unassembled WGS sequence"/>
</dbReference>
<dbReference type="InterPro" id="IPR050661">
    <property type="entry name" value="BglG_antiterminators"/>
</dbReference>
<comment type="caution">
    <text evidence="4">The sequence shown here is derived from an EMBL/GenBank/DDBJ whole genome shotgun (WGS) entry which is preliminary data.</text>
</comment>
<dbReference type="Gene3D" id="1.10.10.10">
    <property type="entry name" value="Winged helix-like DNA-binding domain superfamily/Winged helix DNA-binding domain"/>
    <property type="match status" value="1"/>
</dbReference>
<gene>
    <name evidence="4" type="ORF">BCR25_09980</name>
</gene>
<dbReference type="AlphaFoldDB" id="A0A1E5GAU4"/>
<dbReference type="OrthoDB" id="2188960at2"/>
<dbReference type="InterPro" id="IPR007737">
    <property type="entry name" value="Mga_HTH"/>
</dbReference>
<feature type="domain" description="Mga helix-turn-helix" evidence="3">
    <location>
        <begin position="91"/>
        <end position="166"/>
    </location>
</feature>
<dbReference type="RefSeq" id="WP_069664577.1">
    <property type="nucleotide sequence ID" value="NZ_JBHUJJ010000001.1"/>
</dbReference>
<dbReference type="PANTHER" id="PTHR30185">
    <property type="entry name" value="CRYPTIC BETA-GLUCOSIDE BGL OPERON ANTITERMINATOR"/>
    <property type="match status" value="1"/>
</dbReference>
<dbReference type="EMBL" id="MIJY01000044">
    <property type="protein sequence ID" value="OEG09824.1"/>
    <property type="molecule type" value="Genomic_DNA"/>
</dbReference>
<evidence type="ECO:0000313" key="4">
    <source>
        <dbReference type="EMBL" id="OEG09824.1"/>
    </source>
</evidence>
<dbReference type="InterPro" id="IPR036388">
    <property type="entry name" value="WH-like_DNA-bd_sf"/>
</dbReference>
<reference evidence="5" key="1">
    <citation type="submission" date="2016-09" db="EMBL/GenBank/DDBJ databases">
        <authorList>
            <person name="Gulvik C.A."/>
        </authorList>
    </citation>
    <scope>NUCLEOTIDE SEQUENCE [LARGE SCALE GENOMIC DNA]</scope>
    <source>
        <strain evidence="5">LMG 8895</strain>
    </source>
</reference>
<evidence type="ECO:0000256" key="1">
    <source>
        <dbReference type="ARBA" id="ARBA00023015"/>
    </source>
</evidence>
<evidence type="ECO:0000259" key="3">
    <source>
        <dbReference type="Pfam" id="PF05043"/>
    </source>
</evidence>
<evidence type="ECO:0000313" key="5">
    <source>
        <dbReference type="Proteomes" id="UP000095094"/>
    </source>
</evidence>
<sequence>MKNIFLEDILLDKDAMIKYEIVKLIDDYQLKEISSSEISSQLKIALNTTYNLIDEINKDFKEFFDTSFLIIEKGKKLRLVSESTAPITYRAHLFKKSILFDFFLKAFFSKKMSFEDFCEEHYISNSTMIRRINSCRIVFQRFNIRFSFSKFQFIGREDNIRNFIYNTLWMGTQGIFWPFDKVDELKIKRFIESKPTGDHFLLNEIVLKQMCFITAITILRSSNGDLIKPNTKYNLVVNNNKYFNSLYYEFKNDDLFVLSKTDLEFMFILTTSKPIFSRVTPYCKYQMRLFEQNISEIYEFCTHLKNYIISESNLKQEDFSPHMLCNLENITLSTYIQEIPCVKLKYEKNKTYKKLFKILEYFFETIDFSHYTFNLMKYKDLLIEQYAILLLQQFGKALIEPTVSVGILWDLERLSLDYLTRSVSLLEGVKVFELDSFSNKAEYQLIISTEPIPVPESTVIYVWKSKSLTENLIRIIRIIERIR</sequence>
<dbReference type="Pfam" id="PF05043">
    <property type="entry name" value="Mga"/>
    <property type="match status" value="1"/>
</dbReference>
<evidence type="ECO:0000256" key="2">
    <source>
        <dbReference type="ARBA" id="ARBA00023163"/>
    </source>
</evidence>
<protein>
    <recommendedName>
        <fullName evidence="3">Mga helix-turn-helix domain-containing protein</fullName>
    </recommendedName>
</protein>
<keyword evidence="2" id="KW-0804">Transcription</keyword>
<organism evidence="4 5">
    <name type="scientific">Enterococcus termitis</name>
    <dbReference type="NCBI Taxonomy" id="332950"/>
    <lineage>
        <taxon>Bacteria</taxon>
        <taxon>Bacillati</taxon>
        <taxon>Bacillota</taxon>
        <taxon>Bacilli</taxon>
        <taxon>Lactobacillales</taxon>
        <taxon>Enterococcaceae</taxon>
        <taxon>Enterococcus</taxon>
    </lineage>
</organism>
<proteinExistence type="predicted"/>
<keyword evidence="1" id="KW-0805">Transcription regulation</keyword>
<dbReference type="PANTHER" id="PTHR30185:SF18">
    <property type="entry name" value="TRANSCRIPTIONAL REGULATOR MTLR"/>
    <property type="match status" value="1"/>
</dbReference>
<keyword evidence="5" id="KW-1185">Reference proteome</keyword>